<feature type="transmembrane region" description="Helical" evidence="1">
    <location>
        <begin position="158"/>
        <end position="181"/>
    </location>
</feature>
<dbReference type="AlphaFoldDB" id="A0A1D3JGU8"/>
<organism evidence="2 3">
    <name type="scientific">Plasmodium malariae</name>
    <dbReference type="NCBI Taxonomy" id="5858"/>
    <lineage>
        <taxon>Eukaryota</taxon>
        <taxon>Sar</taxon>
        <taxon>Alveolata</taxon>
        <taxon>Apicomplexa</taxon>
        <taxon>Aconoidasida</taxon>
        <taxon>Haemosporida</taxon>
        <taxon>Plasmodiidae</taxon>
        <taxon>Plasmodium</taxon>
        <taxon>Plasmodium (Plasmodium)</taxon>
    </lineage>
</organism>
<dbReference type="InterPro" id="IPR022139">
    <property type="entry name" value="Fam-L/Fam-M-like_plasmodium"/>
</dbReference>
<sequence length="256" mass="30550">MMEKNIKLHIIKISMFFLTWICHFYNDLSTFSKSLDENRCISRRLGTGTYGSLAKYEMNKNSFNICLEENIRNNEMSDKKGISYNKKGIKRKITLPNKNLLNKAQYYTEVVDYNNAMFDGKHLHFEKKWIKKKDYDDFIDKNRKICDIYLKKLKFRNYGFGVSLFFLFFLLGIVIPVLTVFKPLIDAWKAIHKEHPLHFLTEITKWMDVEKKPYIYIILFSVLMVMLSVMLIIALYKILRNNEKYKKIKLMTGLID</sequence>
<keyword evidence="1" id="KW-1133">Transmembrane helix</keyword>
<gene>
    <name evidence="2" type="primary">PmUG01_00031100</name>
    <name evidence="2" type="ORF">PMUG01_00031100</name>
</gene>
<name>A0A1D3JGU8_PLAMA</name>
<reference evidence="2 3" key="1">
    <citation type="submission" date="2016-06" db="EMBL/GenBank/DDBJ databases">
        <authorList>
            <consortium name="Pathogen Informatics"/>
        </authorList>
    </citation>
    <scope>NUCLEOTIDE SEQUENCE [LARGE SCALE GENOMIC DNA]</scope>
</reference>
<evidence type="ECO:0000313" key="3">
    <source>
        <dbReference type="Proteomes" id="UP000219813"/>
    </source>
</evidence>
<keyword evidence="3" id="KW-1185">Reference proteome</keyword>
<dbReference type="Proteomes" id="UP000219813">
    <property type="component" value="Unassembled WGS sequence"/>
</dbReference>
<evidence type="ECO:0000256" key="1">
    <source>
        <dbReference type="SAM" id="Phobius"/>
    </source>
</evidence>
<dbReference type="KEGG" id="pmal:PMUG01_00031100"/>
<dbReference type="RefSeq" id="XP_028858889.1">
    <property type="nucleotide sequence ID" value="XM_029005910.1"/>
</dbReference>
<keyword evidence="1" id="KW-0472">Membrane</keyword>
<proteinExistence type="predicted"/>
<accession>A0A1D3JGU8</accession>
<keyword evidence="1" id="KW-0812">Transmembrane</keyword>
<dbReference type="Pfam" id="PF12420">
    <property type="entry name" value="DUF3671"/>
    <property type="match status" value="1"/>
</dbReference>
<dbReference type="GeneID" id="39865771"/>
<protein>
    <submittedName>
        <fullName evidence="2">Fam-m protein</fullName>
    </submittedName>
</protein>
<evidence type="ECO:0000313" key="2">
    <source>
        <dbReference type="EMBL" id="SBT85483.1"/>
    </source>
</evidence>
<feature type="transmembrane region" description="Helical" evidence="1">
    <location>
        <begin position="214"/>
        <end position="239"/>
    </location>
</feature>
<dbReference type="VEuPathDB" id="PlasmoDB:PmUG01_00031100"/>
<dbReference type="OrthoDB" id="10669034at2759"/>
<dbReference type="EMBL" id="FLRL01000005">
    <property type="protein sequence ID" value="SBT85483.1"/>
    <property type="molecule type" value="Genomic_DNA"/>
</dbReference>